<comment type="caution">
    <text evidence="1">The sequence shown here is derived from an EMBL/GenBank/DDBJ whole genome shotgun (WGS) entry which is preliminary data.</text>
</comment>
<protein>
    <submittedName>
        <fullName evidence="1">10648_t:CDS:1</fullName>
    </submittedName>
</protein>
<proteinExistence type="predicted"/>
<accession>A0A9N9JFP9</accession>
<organism evidence="1 2">
    <name type="scientific">Racocetra fulgida</name>
    <dbReference type="NCBI Taxonomy" id="60492"/>
    <lineage>
        <taxon>Eukaryota</taxon>
        <taxon>Fungi</taxon>
        <taxon>Fungi incertae sedis</taxon>
        <taxon>Mucoromycota</taxon>
        <taxon>Glomeromycotina</taxon>
        <taxon>Glomeromycetes</taxon>
        <taxon>Diversisporales</taxon>
        <taxon>Gigasporaceae</taxon>
        <taxon>Racocetra</taxon>
    </lineage>
</organism>
<dbReference type="AlphaFoldDB" id="A0A9N9JFP9"/>
<evidence type="ECO:0000313" key="1">
    <source>
        <dbReference type="EMBL" id="CAG8779289.1"/>
    </source>
</evidence>
<dbReference type="Proteomes" id="UP000789396">
    <property type="component" value="Unassembled WGS sequence"/>
</dbReference>
<evidence type="ECO:0000313" key="2">
    <source>
        <dbReference type="Proteomes" id="UP000789396"/>
    </source>
</evidence>
<sequence>MLHEQARLSFIIQVILEICEGSKLDEQCNHNLGHRYQFGISSSISVDEKQHGHIYGVLSYLAPEA</sequence>
<dbReference type="EMBL" id="CAJVPZ010051595">
    <property type="protein sequence ID" value="CAG8779289.1"/>
    <property type="molecule type" value="Genomic_DNA"/>
</dbReference>
<gene>
    <name evidence="1" type="ORF">RFULGI_LOCUS15667</name>
</gene>
<name>A0A9N9JFP9_9GLOM</name>
<reference evidence="1" key="1">
    <citation type="submission" date="2021-06" db="EMBL/GenBank/DDBJ databases">
        <authorList>
            <person name="Kallberg Y."/>
            <person name="Tangrot J."/>
            <person name="Rosling A."/>
        </authorList>
    </citation>
    <scope>NUCLEOTIDE SEQUENCE</scope>
    <source>
        <strain evidence="1">IN212</strain>
    </source>
</reference>
<keyword evidence="2" id="KW-1185">Reference proteome</keyword>